<dbReference type="STRING" id="77586.A0A0D9V5P9"/>
<protein>
    <recommendedName>
        <fullName evidence="2">F-box domain-containing protein</fullName>
    </recommendedName>
</protein>
<evidence type="ECO:0000259" key="2">
    <source>
        <dbReference type="PROSITE" id="PS50181"/>
    </source>
</evidence>
<dbReference type="AlphaFoldDB" id="A0A0D9V5P9"/>
<evidence type="ECO:0000313" key="3">
    <source>
        <dbReference type="EnsemblPlants" id="LPERR01G26660.1"/>
    </source>
</evidence>
<organism evidence="3 4">
    <name type="scientific">Leersia perrieri</name>
    <dbReference type="NCBI Taxonomy" id="77586"/>
    <lineage>
        <taxon>Eukaryota</taxon>
        <taxon>Viridiplantae</taxon>
        <taxon>Streptophyta</taxon>
        <taxon>Embryophyta</taxon>
        <taxon>Tracheophyta</taxon>
        <taxon>Spermatophyta</taxon>
        <taxon>Magnoliopsida</taxon>
        <taxon>Liliopsida</taxon>
        <taxon>Poales</taxon>
        <taxon>Poaceae</taxon>
        <taxon>BOP clade</taxon>
        <taxon>Oryzoideae</taxon>
        <taxon>Oryzeae</taxon>
        <taxon>Oryzinae</taxon>
        <taxon>Leersia</taxon>
    </lineage>
</organism>
<dbReference type="HOGENOM" id="CLU_1095639_0_0_1"/>
<accession>A0A0D9V5P9</accession>
<name>A0A0D9V5P9_9ORYZ</name>
<reference evidence="3" key="3">
    <citation type="submission" date="2015-04" db="UniProtKB">
        <authorList>
            <consortium name="EnsemblPlants"/>
        </authorList>
    </citation>
    <scope>IDENTIFICATION</scope>
</reference>
<dbReference type="EnsemblPlants" id="LPERR01G26660.1">
    <property type="protein sequence ID" value="LPERR01G26660.1"/>
    <property type="gene ID" value="LPERR01G26660"/>
</dbReference>
<feature type="region of interest" description="Disordered" evidence="1">
    <location>
        <begin position="1"/>
        <end position="28"/>
    </location>
</feature>
<dbReference type="PANTHER" id="PTHR34145:SF28">
    <property type="entry name" value="F-BOX DOMAIN-CONTAINING PROTEIN"/>
    <property type="match status" value="1"/>
</dbReference>
<sequence>MGRPPQQRKRRRRRRADGGSAGGGEDRDYLSGLPDDVLLSIFSRLSTRHAVTLSAISRRFRCLPSQFGRIESAAVSDPSLPLPSVPARPGFLPNNVLSPRSLAVVSLDTCALPRWCPAACPQLRTLRLHHVAIPQRMIKVVLKAAPLLENLEMVYCTGFAGSCRVESSSVRNLLFKSALEQRGVALHMAGMRTFTLYTRPKVQALRLEPSSEIRKAYLHIARPRIKERFRIRPFLDAGKGLTCLTLRGYAIKVE</sequence>
<dbReference type="InterPro" id="IPR053772">
    <property type="entry name" value="At1g61320/At1g61330-like"/>
</dbReference>
<proteinExistence type="predicted"/>
<dbReference type="SUPFAM" id="SSF81383">
    <property type="entry name" value="F-box domain"/>
    <property type="match status" value="1"/>
</dbReference>
<reference evidence="4" key="2">
    <citation type="submission" date="2013-12" db="EMBL/GenBank/DDBJ databases">
        <authorList>
            <person name="Yu Y."/>
            <person name="Lee S."/>
            <person name="de Baynast K."/>
            <person name="Wissotski M."/>
            <person name="Liu L."/>
            <person name="Talag J."/>
            <person name="Goicoechea J."/>
            <person name="Angelova A."/>
            <person name="Jetty R."/>
            <person name="Kudrna D."/>
            <person name="Golser W."/>
            <person name="Rivera L."/>
            <person name="Zhang J."/>
            <person name="Wing R."/>
        </authorList>
    </citation>
    <scope>NUCLEOTIDE SEQUENCE</scope>
</reference>
<dbReference type="InterPro" id="IPR032675">
    <property type="entry name" value="LRR_dom_sf"/>
</dbReference>
<dbReference type="Gene3D" id="3.80.10.10">
    <property type="entry name" value="Ribonuclease Inhibitor"/>
    <property type="match status" value="1"/>
</dbReference>
<dbReference type="Pfam" id="PF00646">
    <property type="entry name" value="F-box"/>
    <property type="match status" value="1"/>
</dbReference>
<reference evidence="3 4" key="1">
    <citation type="submission" date="2012-08" db="EMBL/GenBank/DDBJ databases">
        <title>Oryza genome evolution.</title>
        <authorList>
            <person name="Wing R.A."/>
        </authorList>
    </citation>
    <scope>NUCLEOTIDE SEQUENCE</scope>
</reference>
<evidence type="ECO:0000256" key="1">
    <source>
        <dbReference type="SAM" id="MobiDB-lite"/>
    </source>
</evidence>
<dbReference type="PROSITE" id="PS50181">
    <property type="entry name" value="FBOX"/>
    <property type="match status" value="1"/>
</dbReference>
<feature type="domain" description="F-box" evidence="2">
    <location>
        <begin position="27"/>
        <end position="63"/>
    </location>
</feature>
<feature type="compositionally biased region" description="Basic residues" evidence="1">
    <location>
        <begin position="1"/>
        <end position="15"/>
    </location>
</feature>
<dbReference type="InterPro" id="IPR001810">
    <property type="entry name" value="F-box_dom"/>
</dbReference>
<dbReference type="Pfam" id="PF24758">
    <property type="entry name" value="LRR_At5g56370"/>
    <property type="match status" value="1"/>
</dbReference>
<dbReference type="Proteomes" id="UP000032180">
    <property type="component" value="Chromosome 1"/>
</dbReference>
<keyword evidence="4" id="KW-1185">Reference proteome</keyword>
<dbReference type="PANTHER" id="PTHR34145">
    <property type="entry name" value="OS02G0105600 PROTEIN"/>
    <property type="match status" value="1"/>
</dbReference>
<evidence type="ECO:0000313" key="4">
    <source>
        <dbReference type="Proteomes" id="UP000032180"/>
    </source>
</evidence>
<dbReference type="eggNOG" id="ENOG502R3AI">
    <property type="taxonomic scope" value="Eukaryota"/>
</dbReference>
<dbReference type="InterPro" id="IPR036047">
    <property type="entry name" value="F-box-like_dom_sf"/>
</dbReference>
<dbReference type="Gramene" id="LPERR01G26660.1">
    <property type="protein sequence ID" value="LPERR01G26660.1"/>
    <property type="gene ID" value="LPERR01G26660"/>
</dbReference>
<dbReference type="InterPro" id="IPR055411">
    <property type="entry name" value="LRR_FXL15/At3g58940/PEG3-like"/>
</dbReference>